<evidence type="ECO:0000259" key="2">
    <source>
        <dbReference type="Pfam" id="PF13400"/>
    </source>
</evidence>
<reference evidence="3 4" key="1">
    <citation type="submission" date="2019-05" db="EMBL/GenBank/DDBJ databases">
        <title>Draft genome sequence of Actinomadura sp. 14C53.</title>
        <authorList>
            <person name="Saricaoglu S."/>
            <person name="Isik K."/>
        </authorList>
    </citation>
    <scope>NUCLEOTIDE SEQUENCE [LARGE SCALE GENOMIC DNA]</scope>
    <source>
        <strain evidence="3 4">14C53</strain>
    </source>
</reference>
<dbReference type="Pfam" id="PF13400">
    <property type="entry name" value="Tad"/>
    <property type="match status" value="1"/>
</dbReference>
<organism evidence="3 4">
    <name type="scientific">Actinomadura soli</name>
    <dbReference type="NCBI Taxonomy" id="2508997"/>
    <lineage>
        <taxon>Bacteria</taxon>
        <taxon>Bacillati</taxon>
        <taxon>Actinomycetota</taxon>
        <taxon>Actinomycetes</taxon>
        <taxon>Streptosporangiales</taxon>
        <taxon>Thermomonosporaceae</taxon>
        <taxon>Actinomadura</taxon>
    </lineage>
</organism>
<evidence type="ECO:0000256" key="1">
    <source>
        <dbReference type="SAM" id="Phobius"/>
    </source>
</evidence>
<keyword evidence="4" id="KW-1185">Reference proteome</keyword>
<evidence type="ECO:0000313" key="3">
    <source>
        <dbReference type="EMBL" id="TMQ92747.1"/>
    </source>
</evidence>
<feature type="transmembrane region" description="Helical" evidence="1">
    <location>
        <begin position="24"/>
        <end position="43"/>
    </location>
</feature>
<keyword evidence="1" id="KW-0472">Membrane</keyword>
<dbReference type="Proteomes" id="UP000309174">
    <property type="component" value="Unassembled WGS sequence"/>
</dbReference>
<keyword evidence="1" id="KW-1133">Transmembrane helix</keyword>
<dbReference type="AlphaFoldDB" id="A0A5C4J687"/>
<name>A0A5C4J687_9ACTN</name>
<gene>
    <name evidence="3" type="ORF">ETD83_26770</name>
</gene>
<comment type="caution">
    <text evidence="3">The sequence shown here is derived from an EMBL/GenBank/DDBJ whole genome shotgun (WGS) entry which is preliminary data.</text>
</comment>
<feature type="domain" description="Putative Flp pilus-assembly TadG-like N-terminal" evidence="2">
    <location>
        <begin position="22"/>
        <end position="69"/>
    </location>
</feature>
<dbReference type="RefSeq" id="WP_138647979.1">
    <property type="nucleotide sequence ID" value="NZ_VCKW01000158.1"/>
</dbReference>
<evidence type="ECO:0000313" key="4">
    <source>
        <dbReference type="Proteomes" id="UP000309174"/>
    </source>
</evidence>
<accession>A0A5C4J687</accession>
<dbReference type="EMBL" id="VCKW01000158">
    <property type="protein sequence ID" value="TMQ92747.1"/>
    <property type="molecule type" value="Genomic_DNA"/>
</dbReference>
<dbReference type="InterPro" id="IPR028087">
    <property type="entry name" value="Tad_N"/>
</dbReference>
<dbReference type="OrthoDB" id="3538322at2"/>
<sequence>MASTSARAPRPWPKRGRYGDDGSVSIFAIIITLVVVVFFGAVVDFGYKLQARHDATTAAQESARAGAARVDLDRAYTRGEFVVDRQSAVHAARAYLRSGGYTGTVTASGTRAIRVHVTITRPALFLPVIGVTRLRADAVATANLTTGVQGPHQP</sequence>
<proteinExistence type="predicted"/>
<protein>
    <recommendedName>
        <fullName evidence="2">Putative Flp pilus-assembly TadG-like N-terminal domain-containing protein</fullName>
    </recommendedName>
</protein>
<keyword evidence="1" id="KW-0812">Transmembrane</keyword>